<evidence type="ECO:0000256" key="3">
    <source>
        <dbReference type="ARBA" id="ARBA00022723"/>
    </source>
</evidence>
<dbReference type="PRINTS" id="PR00352">
    <property type="entry name" value="3FE4SFRDOXIN"/>
</dbReference>
<comment type="function">
    <text evidence="8">Ferredoxins are iron-sulfur proteins that transfer electrons in a wide variety of metabolic reactions.</text>
</comment>
<dbReference type="InterPro" id="IPR001080">
    <property type="entry name" value="3Fe4S_ferredoxin"/>
</dbReference>
<dbReference type="GO" id="GO:0009055">
    <property type="term" value="F:electron transfer activity"/>
    <property type="evidence" value="ECO:0007669"/>
    <property type="project" value="UniProtKB-UniRule"/>
</dbReference>
<evidence type="ECO:0000313" key="11">
    <source>
        <dbReference type="Proteomes" id="UP000001937"/>
    </source>
</evidence>
<protein>
    <recommendedName>
        <fullName evidence="8">Ferredoxin</fullName>
    </recommendedName>
</protein>
<evidence type="ECO:0000256" key="4">
    <source>
        <dbReference type="ARBA" id="ARBA00022982"/>
    </source>
</evidence>
<dbReference type="GO" id="GO:0051538">
    <property type="term" value="F:3 iron, 4 sulfur cluster binding"/>
    <property type="evidence" value="ECO:0007669"/>
    <property type="project" value="UniProtKB-KW"/>
</dbReference>
<keyword evidence="5 8" id="KW-0408">Iron</keyword>
<accession>Q2JCL6</accession>
<dbReference type="Pfam" id="PF06902">
    <property type="entry name" value="Fer4_19"/>
    <property type="match status" value="1"/>
</dbReference>
<evidence type="ECO:0000256" key="8">
    <source>
        <dbReference type="RuleBase" id="RU368020"/>
    </source>
</evidence>
<reference evidence="10 11" key="1">
    <citation type="journal article" date="2007" name="Genome Res.">
        <title>Genome characteristics of facultatively symbiotic Frankia sp. strains reflect host range and host plant biogeography.</title>
        <authorList>
            <person name="Normand P."/>
            <person name="Lapierre P."/>
            <person name="Tisa L.S."/>
            <person name="Gogarten J.P."/>
            <person name="Alloisio N."/>
            <person name="Bagnarol E."/>
            <person name="Bassi C.A."/>
            <person name="Berry A.M."/>
            <person name="Bickhart D.M."/>
            <person name="Choisne N."/>
            <person name="Couloux A."/>
            <person name="Cournoyer B."/>
            <person name="Cruveiller S."/>
            <person name="Daubin V."/>
            <person name="Demange N."/>
            <person name="Francino M.P."/>
            <person name="Goltsman E."/>
            <person name="Huang Y."/>
            <person name="Kopp O.R."/>
            <person name="Labarre L."/>
            <person name="Lapidus A."/>
            <person name="Lavire C."/>
            <person name="Marechal J."/>
            <person name="Martinez M."/>
            <person name="Mastronunzio J.E."/>
            <person name="Mullin B.C."/>
            <person name="Niemann J."/>
            <person name="Pujic P."/>
            <person name="Rawnsley T."/>
            <person name="Rouy Z."/>
            <person name="Schenowitz C."/>
            <person name="Sellstedt A."/>
            <person name="Tavares F."/>
            <person name="Tomkins J.P."/>
            <person name="Vallenet D."/>
            <person name="Valverde C."/>
            <person name="Wall L.G."/>
            <person name="Wang Y."/>
            <person name="Medigue C."/>
            <person name="Benson D.R."/>
        </authorList>
    </citation>
    <scope>NUCLEOTIDE SEQUENCE [LARGE SCALE GENOMIC DNA]</scope>
    <source>
        <strain evidence="11">DSM 45818 / CECT 9043 / CcI3</strain>
    </source>
</reference>
<keyword evidence="3 8" id="KW-0479">Metal-binding</keyword>
<dbReference type="HOGENOM" id="CLU_139698_6_0_11"/>
<evidence type="ECO:0000256" key="5">
    <source>
        <dbReference type="ARBA" id="ARBA00023004"/>
    </source>
</evidence>
<keyword evidence="7" id="KW-0003">3Fe-4S</keyword>
<keyword evidence="6 8" id="KW-0411">Iron-sulfur</keyword>
<keyword evidence="2 8" id="KW-0813">Transport</keyword>
<dbReference type="Proteomes" id="UP000001937">
    <property type="component" value="Chromosome"/>
</dbReference>
<dbReference type="STRING" id="106370.Francci3_1600"/>
<keyword evidence="11" id="KW-1185">Reference proteome</keyword>
<proteinExistence type="predicted"/>
<dbReference type="eggNOG" id="COG1141">
    <property type="taxonomic scope" value="Bacteria"/>
</dbReference>
<evidence type="ECO:0000256" key="2">
    <source>
        <dbReference type="ARBA" id="ARBA00022448"/>
    </source>
</evidence>
<dbReference type="KEGG" id="fra:Francci3_1600"/>
<comment type="cofactor">
    <cofactor evidence="1">
        <name>[3Fe-4S] cluster</name>
        <dbReference type="ChEBI" id="CHEBI:21137"/>
    </cofactor>
</comment>
<gene>
    <name evidence="10" type="ordered locus">Francci3_1600</name>
</gene>
<evidence type="ECO:0000256" key="7">
    <source>
        <dbReference type="ARBA" id="ARBA00023291"/>
    </source>
</evidence>
<dbReference type="EMBL" id="CP000249">
    <property type="protein sequence ID" value="ABD10976.1"/>
    <property type="molecule type" value="Genomic_DNA"/>
</dbReference>
<evidence type="ECO:0000259" key="9">
    <source>
        <dbReference type="Pfam" id="PF06902"/>
    </source>
</evidence>
<keyword evidence="4 8" id="KW-0249">Electron transport</keyword>
<evidence type="ECO:0000256" key="1">
    <source>
        <dbReference type="ARBA" id="ARBA00001927"/>
    </source>
</evidence>
<feature type="domain" description="Divergent 4Fe-4S mono-cluster" evidence="9">
    <location>
        <begin position="10"/>
        <end position="73"/>
    </location>
</feature>
<evidence type="ECO:0000256" key="6">
    <source>
        <dbReference type="ARBA" id="ARBA00023014"/>
    </source>
</evidence>
<dbReference type="PANTHER" id="PTHR36923:SF3">
    <property type="entry name" value="FERREDOXIN"/>
    <property type="match status" value="1"/>
</dbReference>
<dbReference type="GO" id="GO:0005506">
    <property type="term" value="F:iron ion binding"/>
    <property type="evidence" value="ECO:0007669"/>
    <property type="project" value="UniProtKB-UniRule"/>
</dbReference>
<name>Q2JCL6_FRACC</name>
<dbReference type="SUPFAM" id="SSF54862">
    <property type="entry name" value="4Fe-4S ferredoxins"/>
    <property type="match status" value="1"/>
</dbReference>
<dbReference type="PhylomeDB" id="Q2JCL6"/>
<organism evidence="10 11">
    <name type="scientific">Frankia casuarinae (strain DSM 45818 / CECT 9043 / HFP020203 / CcI3)</name>
    <dbReference type="NCBI Taxonomy" id="106370"/>
    <lineage>
        <taxon>Bacteria</taxon>
        <taxon>Bacillati</taxon>
        <taxon>Actinomycetota</taxon>
        <taxon>Actinomycetes</taxon>
        <taxon>Frankiales</taxon>
        <taxon>Frankiaceae</taxon>
        <taxon>Frankia</taxon>
    </lineage>
</organism>
<dbReference type="Gene3D" id="3.30.70.20">
    <property type="match status" value="1"/>
</dbReference>
<evidence type="ECO:0000313" key="10">
    <source>
        <dbReference type="EMBL" id="ABD10976.1"/>
    </source>
</evidence>
<dbReference type="AlphaFoldDB" id="Q2JCL6"/>
<sequence length="74" mass="7696">MEEGGTGGCRMKIVADRAVCVGAGMCVMTAPEVFDQGDDGLVVTLIEEVAAGRLDAVRRSVALCPSKALRVLDD</sequence>
<dbReference type="PANTHER" id="PTHR36923">
    <property type="entry name" value="FERREDOXIN"/>
    <property type="match status" value="1"/>
</dbReference>
<dbReference type="InterPro" id="IPR010693">
    <property type="entry name" value="Divergent_4Fe-4S_mono-cluster"/>
</dbReference>
<dbReference type="InterPro" id="IPR051269">
    <property type="entry name" value="Fe-S_cluster_ET"/>
</dbReference>